<reference evidence="3" key="1">
    <citation type="journal article" date="2019" name="Int. J. Syst. Evol. Microbiol.">
        <title>The Global Catalogue of Microorganisms (GCM) 10K type strain sequencing project: providing services to taxonomists for standard genome sequencing and annotation.</title>
        <authorList>
            <consortium name="The Broad Institute Genomics Platform"/>
            <consortium name="The Broad Institute Genome Sequencing Center for Infectious Disease"/>
            <person name="Wu L."/>
            <person name="Ma J."/>
        </authorList>
    </citation>
    <scope>NUCLEOTIDE SEQUENCE [LARGE SCALE GENOMIC DNA]</scope>
    <source>
        <strain evidence="3">TISTR 2466</strain>
    </source>
</reference>
<keyword evidence="1" id="KW-0812">Transmembrane</keyword>
<protein>
    <submittedName>
        <fullName evidence="2">Uncharacterized protein</fullName>
    </submittedName>
</protein>
<keyword evidence="1" id="KW-1133">Transmembrane helix</keyword>
<comment type="caution">
    <text evidence="2">The sequence shown here is derived from an EMBL/GenBank/DDBJ whole genome shotgun (WGS) entry which is preliminary data.</text>
</comment>
<name>A0ABW5S3E9_9BACL</name>
<gene>
    <name evidence="2" type="ORF">ACFSUE_10250</name>
</gene>
<keyword evidence="3" id="KW-1185">Reference proteome</keyword>
<evidence type="ECO:0000313" key="3">
    <source>
        <dbReference type="Proteomes" id="UP001597399"/>
    </source>
</evidence>
<dbReference type="Proteomes" id="UP001597399">
    <property type="component" value="Unassembled WGS sequence"/>
</dbReference>
<proteinExistence type="predicted"/>
<dbReference type="EMBL" id="JBHUMQ010000024">
    <property type="protein sequence ID" value="MFD2694005.1"/>
    <property type="molecule type" value="Genomic_DNA"/>
</dbReference>
<evidence type="ECO:0000313" key="2">
    <source>
        <dbReference type="EMBL" id="MFD2694005.1"/>
    </source>
</evidence>
<organism evidence="2 3">
    <name type="scientific">Sporolactobacillus shoreicorticis</name>
    <dbReference type="NCBI Taxonomy" id="1923877"/>
    <lineage>
        <taxon>Bacteria</taxon>
        <taxon>Bacillati</taxon>
        <taxon>Bacillota</taxon>
        <taxon>Bacilli</taxon>
        <taxon>Bacillales</taxon>
        <taxon>Sporolactobacillaceae</taxon>
        <taxon>Sporolactobacillus</taxon>
    </lineage>
</organism>
<sequence>MNVKCVAWAANPNITWEDCHTRTRSLLRIIRAAAGICMLLAFIMIFYLATMDVTKIDRMLANRDALMDFPLNQYIIMWVLICLAFSSLGFNHRHERRSLFR</sequence>
<keyword evidence="1" id="KW-0472">Membrane</keyword>
<feature type="transmembrane region" description="Helical" evidence="1">
    <location>
        <begin position="71"/>
        <end position="91"/>
    </location>
</feature>
<dbReference type="RefSeq" id="WP_253063354.1">
    <property type="nucleotide sequence ID" value="NZ_JAMXWM010000020.1"/>
</dbReference>
<accession>A0ABW5S3E9</accession>
<feature type="transmembrane region" description="Helical" evidence="1">
    <location>
        <begin position="32"/>
        <end position="51"/>
    </location>
</feature>
<evidence type="ECO:0000256" key="1">
    <source>
        <dbReference type="SAM" id="Phobius"/>
    </source>
</evidence>